<dbReference type="Gramene" id="TuG1812G0700004971.01.T01">
    <property type="protein sequence ID" value="TuG1812G0700004971.01.T01.cds392142"/>
    <property type="gene ID" value="TuG1812G0700004971.01"/>
</dbReference>
<reference evidence="1" key="3">
    <citation type="submission" date="2022-06" db="UniProtKB">
        <authorList>
            <consortium name="EnsemblPlants"/>
        </authorList>
    </citation>
    <scope>IDENTIFICATION</scope>
</reference>
<organism evidence="1 2">
    <name type="scientific">Triticum urartu</name>
    <name type="common">Red wild einkorn</name>
    <name type="synonym">Crithodium urartu</name>
    <dbReference type="NCBI Taxonomy" id="4572"/>
    <lineage>
        <taxon>Eukaryota</taxon>
        <taxon>Viridiplantae</taxon>
        <taxon>Streptophyta</taxon>
        <taxon>Embryophyta</taxon>
        <taxon>Tracheophyta</taxon>
        <taxon>Spermatophyta</taxon>
        <taxon>Magnoliopsida</taxon>
        <taxon>Liliopsida</taxon>
        <taxon>Poales</taxon>
        <taxon>Poaceae</taxon>
        <taxon>BOP clade</taxon>
        <taxon>Pooideae</taxon>
        <taxon>Triticodae</taxon>
        <taxon>Triticeae</taxon>
        <taxon>Triticinae</taxon>
        <taxon>Triticum</taxon>
    </lineage>
</organism>
<keyword evidence="2" id="KW-1185">Reference proteome</keyword>
<reference evidence="2" key="1">
    <citation type="journal article" date="2013" name="Nature">
        <title>Draft genome of the wheat A-genome progenitor Triticum urartu.</title>
        <authorList>
            <person name="Ling H.Q."/>
            <person name="Zhao S."/>
            <person name="Liu D."/>
            <person name="Wang J."/>
            <person name="Sun H."/>
            <person name="Zhang C."/>
            <person name="Fan H."/>
            <person name="Li D."/>
            <person name="Dong L."/>
            <person name="Tao Y."/>
            <person name="Gao C."/>
            <person name="Wu H."/>
            <person name="Li Y."/>
            <person name="Cui Y."/>
            <person name="Guo X."/>
            <person name="Zheng S."/>
            <person name="Wang B."/>
            <person name="Yu K."/>
            <person name="Liang Q."/>
            <person name="Yang W."/>
            <person name="Lou X."/>
            <person name="Chen J."/>
            <person name="Feng M."/>
            <person name="Jian J."/>
            <person name="Zhang X."/>
            <person name="Luo G."/>
            <person name="Jiang Y."/>
            <person name="Liu J."/>
            <person name="Wang Z."/>
            <person name="Sha Y."/>
            <person name="Zhang B."/>
            <person name="Wu H."/>
            <person name="Tang D."/>
            <person name="Shen Q."/>
            <person name="Xue P."/>
            <person name="Zou S."/>
            <person name="Wang X."/>
            <person name="Liu X."/>
            <person name="Wang F."/>
            <person name="Yang Y."/>
            <person name="An X."/>
            <person name="Dong Z."/>
            <person name="Zhang K."/>
            <person name="Zhang X."/>
            <person name="Luo M.C."/>
            <person name="Dvorak J."/>
            <person name="Tong Y."/>
            <person name="Wang J."/>
            <person name="Yang H."/>
            <person name="Li Z."/>
            <person name="Wang D."/>
            <person name="Zhang A."/>
            <person name="Wang J."/>
        </authorList>
    </citation>
    <scope>NUCLEOTIDE SEQUENCE</scope>
    <source>
        <strain evidence="2">cv. G1812</strain>
    </source>
</reference>
<dbReference type="AlphaFoldDB" id="A0A8R7R5D6"/>
<reference evidence="1" key="2">
    <citation type="submission" date="2018-03" db="EMBL/GenBank/DDBJ databases">
        <title>The Triticum urartu genome reveals the dynamic nature of wheat genome evolution.</title>
        <authorList>
            <person name="Ling H."/>
            <person name="Ma B."/>
            <person name="Shi X."/>
            <person name="Liu H."/>
            <person name="Dong L."/>
            <person name="Sun H."/>
            <person name="Cao Y."/>
            <person name="Gao Q."/>
            <person name="Zheng S."/>
            <person name="Li Y."/>
            <person name="Yu Y."/>
            <person name="Du H."/>
            <person name="Qi M."/>
            <person name="Li Y."/>
            <person name="Yu H."/>
            <person name="Cui Y."/>
            <person name="Wang N."/>
            <person name="Chen C."/>
            <person name="Wu H."/>
            <person name="Zhao Y."/>
            <person name="Zhang J."/>
            <person name="Li Y."/>
            <person name="Zhou W."/>
            <person name="Zhang B."/>
            <person name="Hu W."/>
            <person name="Eijk M."/>
            <person name="Tang J."/>
            <person name="Witsenboer H."/>
            <person name="Zhao S."/>
            <person name="Li Z."/>
            <person name="Zhang A."/>
            <person name="Wang D."/>
            <person name="Liang C."/>
        </authorList>
    </citation>
    <scope>NUCLEOTIDE SEQUENCE [LARGE SCALE GENOMIC DNA]</scope>
    <source>
        <strain evidence="1">cv. G1812</strain>
    </source>
</reference>
<dbReference type="EnsemblPlants" id="TuG1812G0700004971.01.T01">
    <property type="protein sequence ID" value="TuG1812G0700004971.01.T01.cds392142"/>
    <property type="gene ID" value="TuG1812G0700004971.01"/>
</dbReference>
<accession>A0A8R7R5D6</accession>
<name>A0A8R7R5D6_TRIUA</name>
<evidence type="ECO:0000313" key="2">
    <source>
        <dbReference type="Proteomes" id="UP000015106"/>
    </source>
</evidence>
<evidence type="ECO:0000313" key="1">
    <source>
        <dbReference type="EnsemblPlants" id="TuG1812G0700004971.01.T01.cds392142"/>
    </source>
</evidence>
<proteinExistence type="predicted"/>
<sequence length="149" mass="17260">MMPACMLPQPLKVGIAGPNKQKDALQKHFCLQKRKLKNATANKQHSCSRASELWWPETRSSEELDYLLARCKIISVVLKSKINVACMLSEIRVWFFFTISMSKRETKHESNITISMSKRETKHESNMTISMSKRETKHEPKIFFIQDSA</sequence>
<dbReference type="Proteomes" id="UP000015106">
    <property type="component" value="Chromosome 7"/>
</dbReference>
<protein>
    <submittedName>
        <fullName evidence="1">Uncharacterized protein</fullName>
    </submittedName>
</protein>